<keyword evidence="3" id="KW-1185">Reference proteome</keyword>
<name>A0A1U7HSJ6_9CYAN</name>
<sequence length="256" mass="29165">MKELIDFPVEGLTPAMQACLLRELIAQLNIPDEKFAEYAKNPPTAEERQEAVLKLNSEINRISEIAQEEVKLSSTEIETVNFVNPVSPESSLQPEVSQSKDNTIEPDILKNFTDKNDDNNGNLVEEDQHDQVQSIIANFQIQQFVIPVILDRLNIFGKPDKETESIIYKSETYTASLKLEEDSQILSLDRNSPDSEASQEALLASRNNSSENYSIIINNLTHNEFERFKALFDEQQARCEQNQQQFKNQDAVQETD</sequence>
<dbReference type="Proteomes" id="UP000186868">
    <property type="component" value="Unassembled WGS sequence"/>
</dbReference>
<dbReference type="EMBL" id="MRCB01000001">
    <property type="protein sequence ID" value="OKH26547.1"/>
    <property type="molecule type" value="Genomic_DNA"/>
</dbReference>
<evidence type="ECO:0000256" key="1">
    <source>
        <dbReference type="SAM" id="MobiDB-lite"/>
    </source>
</evidence>
<evidence type="ECO:0000313" key="3">
    <source>
        <dbReference type="Proteomes" id="UP000186868"/>
    </source>
</evidence>
<feature type="region of interest" description="Disordered" evidence="1">
    <location>
        <begin position="85"/>
        <end position="104"/>
    </location>
</feature>
<dbReference type="AlphaFoldDB" id="A0A1U7HSJ6"/>
<feature type="compositionally biased region" description="Polar residues" evidence="1">
    <location>
        <begin position="85"/>
        <end position="101"/>
    </location>
</feature>
<comment type="caution">
    <text evidence="2">The sequence shown here is derived from an EMBL/GenBank/DDBJ whole genome shotgun (WGS) entry which is preliminary data.</text>
</comment>
<protein>
    <submittedName>
        <fullName evidence="2">Uncharacterized protein</fullName>
    </submittedName>
</protein>
<dbReference type="OrthoDB" id="512963at2"/>
<dbReference type="RefSeq" id="WP_073597691.1">
    <property type="nucleotide sequence ID" value="NZ_MRCB01000001.1"/>
</dbReference>
<reference evidence="2 3" key="1">
    <citation type="submission" date="2016-11" db="EMBL/GenBank/DDBJ databases">
        <title>Draft Genome Sequences of Nine Cyanobacterial Strains from Diverse Habitats.</title>
        <authorList>
            <person name="Zhu T."/>
            <person name="Hou S."/>
            <person name="Lu X."/>
            <person name="Hess W.R."/>
        </authorList>
    </citation>
    <scope>NUCLEOTIDE SEQUENCE [LARGE SCALE GENOMIC DNA]</scope>
    <source>
        <strain evidence="2 3">NIES-593</strain>
    </source>
</reference>
<proteinExistence type="predicted"/>
<gene>
    <name evidence="2" type="ORF">NIES593_00305</name>
</gene>
<organism evidence="2 3">
    <name type="scientific">Hydrococcus rivularis NIES-593</name>
    <dbReference type="NCBI Taxonomy" id="1921803"/>
    <lineage>
        <taxon>Bacteria</taxon>
        <taxon>Bacillati</taxon>
        <taxon>Cyanobacteriota</taxon>
        <taxon>Cyanophyceae</taxon>
        <taxon>Pleurocapsales</taxon>
        <taxon>Hydrococcaceae</taxon>
        <taxon>Hydrococcus</taxon>
    </lineage>
</organism>
<accession>A0A1U7HSJ6</accession>
<evidence type="ECO:0000313" key="2">
    <source>
        <dbReference type="EMBL" id="OKH26547.1"/>
    </source>
</evidence>